<dbReference type="Pfam" id="PF24868">
    <property type="entry name" value="YABBY_N"/>
    <property type="match status" value="1"/>
</dbReference>
<protein>
    <recommendedName>
        <fullName evidence="1">YABBY N-terminal domain-containing protein</fullName>
    </recommendedName>
</protein>
<accession>A0A8J5FUU6</accession>
<reference evidence="2 3" key="1">
    <citation type="submission" date="2020-08" db="EMBL/GenBank/DDBJ databases">
        <title>Plant Genome Project.</title>
        <authorList>
            <person name="Zhang R.-G."/>
        </authorList>
    </citation>
    <scope>NUCLEOTIDE SEQUENCE [LARGE SCALE GENOMIC DNA]</scope>
    <source>
        <tissue evidence="2">Rhizome</tissue>
    </source>
</reference>
<evidence type="ECO:0000313" key="3">
    <source>
        <dbReference type="Proteomes" id="UP000734854"/>
    </source>
</evidence>
<sequence>MIIASKKNATNRTGKWRCRTEPGMPAGYCWCWSSGGRSREHPDLSTARVEGEAAVSGRQLDAVGVERIAVGEAMPKVNPSHRWTSESAQGVKVPASASAARNATTTVAAAFLILPSIPFPFARTNRVIAGRVLFRVTAKEGRELLQQSQNVSIPGNMFNIVTVRCGRCSCLLSVNLGALAQAIPLQIHNFGSQSESFDLGSSSKYSRNSLMYSMRDDQHSKHLH</sequence>
<name>A0A8J5FUU6_ZINOF</name>
<proteinExistence type="predicted"/>
<evidence type="ECO:0000259" key="1">
    <source>
        <dbReference type="Pfam" id="PF24868"/>
    </source>
</evidence>
<organism evidence="2 3">
    <name type="scientific">Zingiber officinale</name>
    <name type="common">Ginger</name>
    <name type="synonym">Amomum zingiber</name>
    <dbReference type="NCBI Taxonomy" id="94328"/>
    <lineage>
        <taxon>Eukaryota</taxon>
        <taxon>Viridiplantae</taxon>
        <taxon>Streptophyta</taxon>
        <taxon>Embryophyta</taxon>
        <taxon>Tracheophyta</taxon>
        <taxon>Spermatophyta</taxon>
        <taxon>Magnoliopsida</taxon>
        <taxon>Liliopsida</taxon>
        <taxon>Zingiberales</taxon>
        <taxon>Zingiberaceae</taxon>
        <taxon>Zingiber</taxon>
    </lineage>
</organism>
<dbReference type="InterPro" id="IPR056776">
    <property type="entry name" value="YABBY_N"/>
</dbReference>
<dbReference type="AlphaFoldDB" id="A0A8J5FUU6"/>
<dbReference type="Proteomes" id="UP000734854">
    <property type="component" value="Unassembled WGS sequence"/>
</dbReference>
<comment type="caution">
    <text evidence="2">The sequence shown here is derived from an EMBL/GenBank/DDBJ whole genome shotgun (WGS) entry which is preliminary data.</text>
</comment>
<dbReference type="EMBL" id="JACMSC010000012">
    <property type="protein sequence ID" value="KAG6494706.1"/>
    <property type="molecule type" value="Genomic_DNA"/>
</dbReference>
<keyword evidence="3" id="KW-1185">Reference proteome</keyword>
<feature type="domain" description="YABBY N-terminal" evidence="1">
    <location>
        <begin position="151"/>
        <end position="185"/>
    </location>
</feature>
<gene>
    <name evidence="2" type="ORF">ZIOFF_042467</name>
</gene>
<evidence type="ECO:0000313" key="2">
    <source>
        <dbReference type="EMBL" id="KAG6494706.1"/>
    </source>
</evidence>